<dbReference type="Proteomes" id="UP000195981">
    <property type="component" value="Unassembled WGS sequence"/>
</dbReference>
<protein>
    <recommendedName>
        <fullName evidence="3">Toxin</fullName>
    </recommendedName>
</protein>
<evidence type="ECO:0000313" key="1">
    <source>
        <dbReference type="EMBL" id="SLM93164.1"/>
    </source>
</evidence>
<dbReference type="RefSeq" id="WP_087104519.1">
    <property type="nucleotide sequence ID" value="NZ_FWFG01000081.1"/>
</dbReference>
<dbReference type="EMBL" id="FWFG01000081">
    <property type="protein sequence ID" value="SLM93164.1"/>
    <property type="molecule type" value="Genomic_DNA"/>
</dbReference>
<gene>
    <name evidence="1" type="ORF">FM110_09460</name>
</gene>
<keyword evidence="2" id="KW-1185">Reference proteome</keyword>
<sequence length="79" mass="8850">MRINPSALKHGITEEDILHADSHRAYESEPDGDVPAKQFVLGWDARGRLLELAILTFDSGHRLVIPTMKARRSSLTLLD</sequence>
<dbReference type="OrthoDB" id="3577648at2"/>
<name>A0A1X6X379_9MICO</name>
<dbReference type="AlphaFoldDB" id="A0A1X6X379"/>
<organism evidence="1 2">
    <name type="scientific">Brachybacterium nesterenkovii</name>
    <dbReference type="NCBI Taxonomy" id="47847"/>
    <lineage>
        <taxon>Bacteria</taxon>
        <taxon>Bacillati</taxon>
        <taxon>Actinomycetota</taxon>
        <taxon>Actinomycetes</taxon>
        <taxon>Micrococcales</taxon>
        <taxon>Dermabacteraceae</taxon>
        <taxon>Brachybacterium</taxon>
    </lineage>
</organism>
<proteinExistence type="predicted"/>
<evidence type="ECO:0008006" key="3">
    <source>
        <dbReference type="Google" id="ProtNLM"/>
    </source>
</evidence>
<reference evidence="1 2" key="1">
    <citation type="submission" date="2017-02" db="EMBL/GenBank/DDBJ databases">
        <authorList>
            <person name="Peterson S.W."/>
        </authorList>
    </citation>
    <scope>NUCLEOTIDE SEQUENCE [LARGE SCALE GENOMIC DNA]</scope>
    <source>
        <strain evidence="1 2">CIP104813</strain>
    </source>
</reference>
<evidence type="ECO:0000313" key="2">
    <source>
        <dbReference type="Proteomes" id="UP000195981"/>
    </source>
</evidence>
<accession>A0A1X6X379</accession>